<dbReference type="PRINTS" id="PR00855">
    <property type="entry name" value="PRSTNOIDFPR"/>
</dbReference>
<dbReference type="FunFam" id="1.20.1070.10:FF:000129">
    <property type="entry name" value="Prostaglandin F2-alpha receptor"/>
    <property type="match status" value="1"/>
</dbReference>
<feature type="transmembrane region" description="Helical" evidence="15">
    <location>
        <begin position="286"/>
        <end position="305"/>
    </location>
</feature>
<keyword evidence="9 13" id="KW-0675">Receptor</keyword>
<sequence>TAMSGNITVTLGLSAVNSSNTTRTRVELSVIVSIISMTVGILSNSLALFILVKAYRRFKLKSKASFLLFATGLVVTDFLGHLINGSIVLHVYCLHKEWERFDPQKVLCGFFGASMVFFGLCPLLLGSVMAVERCVGVTMPIFHSTKVTSRHMKKLMAVIWLSAMLVALLPIVAGKPYEVQKSGSWCFFKMGKSDWLDVFFPMLFSVLGLLSLAVSILCNTVTGVTLIRSKMKNQGHRKGTSHHFEMICQLLAIMLVSCICWGPFLVNVIIGSTQTQDDRSYERMLLAVRMATWNQILDPWVYILLRKAVLKKLFLITKECCGHKVISIYKWNCSSIKGSMKDSSISSRPDFSVSSSVRKSTPNTVTHCSAPCT</sequence>
<feature type="transmembrane region" description="Helical" evidence="15">
    <location>
        <begin position="155"/>
        <end position="173"/>
    </location>
</feature>
<keyword evidence="10" id="KW-0325">Glycoprotein</keyword>
<evidence type="ECO:0000256" key="11">
    <source>
        <dbReference type="ARBA" id="ARBA00023224"/>
    </source>
</evidence>
<evidence type="ECO:0000256" key="8">
    <source>
        <dbReference type="ARBA" id="ARBA00023157"/>
    </source>
</evidence>
<reference evidence="17" key="2">
    <citation type="submission" date="2025-08" db="UniProtKB">
        <authorList>
            <consortium name="Ensembl"/>
        </authorList>
    </citation>
    <scope>IDENTIFICATION</scope>
</reference>
<feature type="transmembrane region" description="Helical" evidence="15">
    <location>
        <begin position="109"/>
        <end position="135"/>
    </location>
</feature>
<proteinExistence type="inferred from homology"/>
<dbReference type="GO" id="GO:0004958">
    <property type="term" value="F:prostaglandin F receptor activity"/>
    <property type="evidence" value="ECO:0000318"/>
    <property type="project" value="GO_Central"/>
</dbReference>
<evidence type="ECO:0000256" key="13">
    <source>
        <dbReference type="RuleBase" id="RU000688"/>
    </source>
</evidence>
<dbReference type="EMBL" id="AHAT01018253">
    <property type="status" value="NOT_ANNOTATED_CDS"/>
    <property type="molecule type" value="Genomic_DNA"/>
</dbReference>
<evidence type="ECO:0000256" key="14">
    <source>
        <dbReference type="SAM" id="MobiDB-lite"/>
    </source>
</evidence>
<dbReference type="Proteomes" id="UP000018468">
    <property type="component" value="Linkage group LG10"/>
</dbReference>
<dbReference type="InterPro" id="IPR008365">
    <property type="entry name" value="Prostanoid_rcpt"/>
</dbReference>
<keyword evidence="11 13" id="KW-0807">Transducer</keyword>
<dbReference type="PROSITE" id="PS50262">
    <property type="entry name" value="G_PROTEIN_RECEP_F1_2"/>
    <property type="match status" value="1"/>
</dbReference>
<reference evidence="18" key="1">
    <citation type="submission" date="2011-12" db="EMBL/GenBank/DDBJ databases">
        <title>The Draft Genome of Lepisosteus oculatus.</title>
        <authorList>
            <consortium name="The Broad Institute Genome Assembly &amp; Analysis Group"/>
            <consortium name="Computational R&amp;D Group"/>
            <consortium name="and Sequencing Platform"/>
            <person name="Di Palma F."/>
            <person name="Alfoldi J."/>
            <person name="Johnson J."/>
            <person name="Berlin A."/>
            <person name="Gnerre S."/>
            <person name="Jaffe D."/>
            <person name="MacCallum I."/>
            <person name="Young S."/>
            <person name="Walker B.J."/>
            <person name="Lander E.S."/>
            <person name="Lindblad-Toh K."/>
        </authorList>
    </citation>
    <scope>NUCLEOTIDE SEQUENCE [LARGE SCALE GENOMIC DNA]</scope>
</reference>
<keyword evidence="8" id="KW-1015">Disulfide bond</keyword>
<dbReference type="Pfam" id="PF00001">
    <property type="entry name" value="7tm_1"/>
    <property type="match status" value="1"/>
</dbReference>
<dbReference type="GeneTree" id="ENSGT01030000234559"/>
<dbReference type="InterPro" id="IPR000141">
    <property type="entry name" value="PglndnF_rcpt"/>
</dbReference>
<evidence type="ECO:0000256" key="2">
    <source>
        <dbReference type="ARBA" id="ARBA00013486"/>
    </source>
</evidence>
<keyword evidence="4 13" id="KW-0812">Transmembrane</keyword>
<keyword evidence="7 15" id="KW-0472">Membrane</keyword>
<dbReference type="InterPro" id="IPR000276">
    <property type="entry name" value="GPCR_Rhodpsn"/>
</dbReference>
<keyword evidence="18" id="KW-1185">Reference proteome</keyword>
<feature type="transmembrane region" description="Helical" evidence="15">
    <location>
        <begin position="247"/>
        <end position="266"/>
    </location>
</feature>
<dbReference type="PRINTS" id="PR01788">
    <property type="entry name" value="PROSTANOIDR"/>
</dbReference>
<comment type="similarity">
    <text evidence="13">Belongs to the G-protein coupled receptor 1 family.</text>
</comment>
<dbReference type="InterPro" id="IPR017452">
    <property type="entry name" value="GPCR_Rhodpsn_7TM"/>
</dbReference>
<dbReference type="AlphaFoldDB" id="W5M871"/>
<evidence type="ECO:0000256" key="15">
    <source>
        <dbReference type="SAM" id="Phobius"/>
    </source>
</evidence>
<protein>
    <recommendedName>
        <fullName evidence="2">Prostaglandin F2-alpha receptor</fullName>
    </recommendedName>
    <alternativeName>
        <fullName evidence="12">Prostanoid FP receptor</fullName>
    </alternativeName>
</protein>
<dbReference type="InParanoid" id="W5M871"/>
<dbReference type="Gene3D" id="1.20.1070.10">
    <property type="entry name" value="Rhodopsin 7-helix transmembrane proteins"/>
    <property type="match status" value="1"/>
</dbReference>
<dbReference type="eggNOG" id="KOG3656">
    <property type="taxonomic scope" value="Eukaryota"/>
</dbReference>
<dbReference type="SUPFAM" id="SSF81321">
    <property type="entry name" value="Family A G protein-coupled receptor-like"/>
    <property type="match status" value="1"/>
</dbReference>
<feature type="transmembrane region" description="Helical" evidence="15">
    <location>
        <begin position="64"/>
        <end position="89"/>
    </location>
</feature>
<dbReference type="Ensembl" id="ENSLOCT00000004587.1">
    <property type="protein sequence ID" value="ENSLOCP00000004579.1"/>
    <property type="gene ID" value="ENSLOCG00000003835.1"/>
</dbReference>
<keyword evidence="5 15" id="KW-1133">Transmembrane helix</keyword>
<dbReference type="PANTHER" id="PTHR11866:SF4">
    <property type="entry name" value="PROSTAGLANDIN F2-ALPHA RECEPTOR"/>
    <property type="match status" value="1"/>
</dbReference>
<feature type="region of interest" description="Disordered" evidence="14">
    <location>
        <begin position="339"/>
        <end position="373"/>
    </location>
</feature>
<reference evidence="17" key="3">
    <citation type="submission" date="2025-09" db="UniProtKB">
        <authorList>
            <consortium name="Ensembl"/>
        </authorList>
    </citation>
    <scope>IDENTIFICATION</scope>
</reference>
<keyword evidence="3" id="KW-1003">Cell membrane</keyword>
<feature type="compositionally biased region" description="Low complexity" evidence="14">
    <location>
        <begin position="343"/>
        <end position="356"/>
    </location>
</feature>
<evidence type="ECO:0000256" key="12">
    <source>
        <dbReference type="ARBA" id="ARBA00030154"/>
    </source>
</evidence>
<accession>W5M871</accession>
<evidence type="ECO:0000256" key="9">
    <source>
        <dbReference type="ARBA" id="ARBA00023170"/>
    </source>
</evidence>
<name>W5M871_LEPOC</name>
<feature type="compositionally biased region" description="Polar residues" evidence="14">
    <location>
        <begin position="357"/>
        <end position="373"/>
    </location>
</feature>
<dbReference type="GO" id="GO:0005886">
    <property type="term" value="C:plasma membrane"/>
    <property type="evidence" value="ECO:0000318"/>
    <property type="project" value="GO_Central"/>
</dbReference>
<dbReference type="GO" id="GO:0007204">
    <property type="term" value="P:positive regulation of cytosolic calcium ion concentration"/>
    <property type="evidence" value="ECO:0000318"/>
    <property type="project" value="GO_Central"/>
</dbReference>
<dbReference type="PANTHER" id="PTHR11866">
    <property type="entry name" value="G-PROTEIN COUPLED RECEPTOR FAMILY 1 MEMBER"/>
    <property type="match status" value="1"/>
</dbReference>
<dbReference type="GO" id="GO:0006954">
    <property type="term" value="P:inflammatory response"/>
    <property type="evidence" value="ECO:0000318"/>
    <property type="project" value="GO_Central"/>
</dbReference>
<dbReference type="STRING" id="7918.ENSLOCP00000004579"/>
<dbReference type="PROSITE" id="PS00237">
    <property type="entry name" value="G_PROTEIN_RECEP_F1_1"/>
    <property type="match status" value="1"/>
</dbReference>
<evidence type="ECO:0000313" key="18">
    <source>
        <dbReference type="Proteomes" id="UP000018468"/>
    </source>
</evidence>
<dbReference type="Bgee" id="ENSLOCG00000003835">
    <property type="expression patterns" value="Expressed in muscle tissue and 10 other cell types or tissues"/>
</dbReference>
<dbReference type="GO" id="GO:0007189">
    <property type="term" value="P:adenylate cyclase-activating G protein-coupled receptor signaling pathway"/>
    <property type="evidence" value="ECO:0000318"/>
    <property type="project" value="GO_Central"/>
</dbReference>
<evidence type="ECO:0000256" key="5">
    <source>
        <dbReference type="ARBA" id="ARBA00022989"/>
    </source>
</evidence>
<evidence type="ECO:0000256" key="3">
    <source>
        <dbReference type="ARBA" id="ARBA00022475"/>
    </source>
</evidence>
<feature type="transmembrane region" description="Helical" evidence="15">
    <location>
        <begin position="28"/>
        <end position="52"/>
    </location>
</feature>
<evidence type="ECO:0000259" key="16">
    <source>
        <dbReference type="PROSITE" id="PS50262"/>
    </source>
</evidence>
<dbReference type="PRINTS" id="PR00237">
    <property type="entry name" value="GPCRRHODOPSN"/>
</dbReference>
<evidence type="ECO:0000256" key="4">
    <source>
        <dbReference type="ARBA" id="ARBA00022692"/>
    </source>
</evidence>
<dbReference type="HOGENOM" id="CLU_045991_3_1_1"/>
<feature type="domain" description="G-protein coupled receptors family 1 profile" evidence="16">
    <location>
        <begin position="43"/>
        <end position="302"/>
    </location>
</feature>
<comment type="subcellular location">
    <subcellularLocation>
        <location evidence="1">Cell membrane</location>
        <topology evidence="1">Multi-pass membrane protein</topology>
    </subcellularLocation>
</comment>
<feature type="transmembrane region" description="Helical" evidence="15">
    <location>
        <begin position="198"/>
        <end position="227"/>
    </location>
</feature>
<evidence type="ECO:0000256" key="6">
    <source>
        <dbReference type="ARBA" id="ARBA00023040"/>
    </source>
</evidence>
<dbReference type="OMA" id="ILGHRNY"/>
<evidence type="ECO:0000256" key="10">
    <source>
        <dbReference type="ARBA" id="ARBA00023180"/>
    </source>
</evidence>
<organism evidence="17 18">
    <name type="scientific">Lepisosteus oculatus</name>
    <name type="common">Spotted gar</name>
    <dbReference type="NCBI Taxonomy" id="7918"/>
    <lineage>
        <taxon>Eukaryota</taxon>
        <taxon>Metazoa</taxon>
        <taxon>Chordata</taxon>
        <taxon>Craniata</taxon>
        <taxon>Vertebrata</taxon>
        <taxon>Euteleostomi</taxon>
        <taxon>Actinopterygii</taxon>
        <taxon>Neopterygii</taxon>
        <taxon>Holostei</taxon>
        <taxon>Semionotiformes</taxon>
        <taxon>Lepisosteidae</taxon>
        <taxon>Lepisosteus</taxon>
    </lineage>
</organism>
<dbReference type="GO" id="GO:0033993">
    <property type="term" value="P:response to lipid"/>
    <property type="evidence" value="ECO:0007669"/>
    <property type="project" value="UniProtKB-ARBA"/>
</dbReference>
<evidence type="ECO:0000256" key="1">
    <source>
        <dbReference type="ARBA" id="ARBA00004651"/>
    </source>
</evidence>
<evidence type="ECO:0000256" key="7">
    <source>
        <dbReference type="ARBA" id="ARBA00023136"/>
    </source>
</evidence>
<keyword evidence="6 13" id="KW-0297">G-protein coupled receptor</keyword>
<evidence type="ECO:0000313" key="17">
    <source>
        <dbReference type="Ensembl" id="ENSLOCP00000004579.1"/>
    </source>
</evidence>